<reference evidence="3" key="1">
    <citation type="journal article" date="2015" name="Nat. Plants">
        <title>Genome expansion of Arabis alpina linked with retrotransposition and reduced symmetric DNA methylation.</title>
        <authorList>
            <person name="Willing E.M."/>
            <person name="Rawat V."/>
            <person name="Mandakova T."/>
            <person name="Maumus F."/>
            <person name="James G.V."/>
            <person name="Nordstroem K.J."/>
            <person name="Becker C."/>
            <person name="Warthmann N."/>
            <person name="Chica C."/>
            <person name="Szarzynska B."/>
            <person name="Zytnicki M."/>
            <person name="Albani M.C."/>
            <person name="Kiefer C."/>
            <person name="Bergonzi S."/>
            <person name="Castaings L."/>
            <person name="Mateos J.L."/>
            <person name="Berns M.C."/>
            <person name="Bujdoso N."/>
            <person name="Piofczyk T."/>
            <person name="de Lorenzo L."/>
            <person name="Barrero-Sicilia C."/>
            <person name="Mateos I."/>
            <person name="Piednoel M."/>
            <person name="Hagmann J."/>
            <person name="Chen-Min-Tao R."/>
            <person name="Iglesias-Fernandez R."/>
            <person name="Schuster S.C."/>
            <person name="Alonso-Blanco C."/>
            <person name="Roudier F."/>
            <person name="Carbonero P."/>
            <person name="Paz-Ares J."/>
            <person name="Davis S.J."/>
            <person name="Pecinka A."/>
            <person name="Quesneville H."/>
            <person name="Colot V."/>
            <person name="Lysak M.A."/>
            <person name="Weigel D."/>
            <person name="Coupland G."/>
            <person name="Schneeberger K."/>
        </authorList>
    </citation>
    <scope>NUCLEOTIDE SEQUENCE [LARGE SCALE GENOMIC DNA]</scope>
    <source>
        <strain evidence="3">cv. Pajares</strain>
    </source>
</reference>
<sequence>MPHTSIHHPHFCHHKTTREDIVTRMIHDVPEGREIYGFRCECDRCKVESSWSEGEEEYEVMEQLEEDEEEEMEEEEKEEGCGKGVDDEASFPHAYFFVRYMCEKENCFGTLAPLPPKSNDDVSRVIECNVYGSFKEDEVGVNH</sequence>
<feature type="region of interest" description="Disordered" evidence="1">
    <location>
        <begin position="66"/>
        <end position="87"/>
    </location>
</feature>
<dbReference type="OMA" id="VMECNMC"/>
<proteinExistence type="predicted"/>
<dbReference type="Gramene" id="KFK40321">
    <property type="protein sequence ID" value="KFK40321"/>
    <property type="gene ID" value="AALP_AA3G359600"/>
</dbReference>
<evidence type="ECO:0000256" key="1">
    <source>
        <dbReference type="SAM" id="MobiDB-lite"/>
    </source>
</evidence>
<gene>
    <name evidence="2" type="ordered locus">AALP_Aa3g359600</name>
</gene>
<dbReference type="AlphaFoldDB" id="A0A087HDW9"/>
<dbReference type="Proteomes" id="UP000029120">
    <property type="component" value="Chromosome 3"/>
</dbReference>
<organism evidence="2 3">
    <name type="scientific">Arabis alpina</name>
    <name type="common">Alpine rock-cress</name>
    <dbReference type="NCBI Taxonomy" id="50452"/>
    <lineage>
        <taxon>Eukaryota</taxon>
        <taxon>Viridiplantae</taxon>
        <taxon>Streptophyta</taxon>
        <taxon>Embryophyta</taxon>
        <taxon>Tracheophyta</taxon>
        <taxon>Spermatophyta</taxon>
        <taxon>Magnoliopsida</taxon>
        <taxon>eudicotyledons</taxon>
        <taxon>Gunneridae</taxon>
        <taxon>Pentapetalae</taxon>
        <taxon>rosids</taxon>
        <taxon>malvids</taxon>
        <taxon>Brassicales</taxon>
        <taxon>Brassicaceae</taxon>
        <taxon>Arabideae</taxon>
        <taxon>Arabis</taxon>
    </lineage>
</organism>
<dbReference type="OrthoDB" id="265717at2759"/>
<accession>A0A087HDW9</accession>
<name>A0A087HDW9_ARAAL</name>
<evidence type="ECO:0000313" key="2">
    <source>
        <dbReference type="EMBL" id="KFK40321.1"/>
    </source>
</evidence>
<feature type="compositionally biased region" description="Acidic residues" evidence="1">
    <location>
        <begin position="66"/>
        <end position="78"/>
    </location>
</feature>
<dbReference type="PANTHER" id="PTHR47420:SF3">
    <property type="entry name" value="HISTONE-LYSINE N-METHYLTRANSFERASE ASHR2"/>
    <property type="match status" value="1"/>
</dbReference>
<evidence type="ECO:0000313" key="3">
    <source>
        <dbReference type="Proteomes" id="UP000029120"/>
    </source>
</evidence>
<keyword evidence="3" id="KW-1185">Reference proteome</keyword>
<dbReference type="eggNOG" id="KOG2084">
    <property type="taxonomic scope" value="Eukaryota"/>
</dbReference>
<dbReference type="PANTHER" id="PTHR47420">
    <property type="entry name" value="HISTONE-LYSINE N-METHYLTRANSFERASE ASHR2"/>
    <property type="match status" value="1"/>
</dbReference>
<dbReference type="InterPro" id="IPR044238">
    <property type="entry name" value="ASHR2-like"/>
</dbReference>
<dbReference type="EMBL" id="CM002871">
    <property type="protein sequence ID" value="KFK40321.1"/>
    <property type="molecule type" value="Genomic_DNA"/>
</dbReference>
<protein>
    <submittedName>
        <fullName evidence="2">Uncharacterized protein</fullName>
    </submittedName>
</protein>